<dbReference type="OrthoDB" id="196716at2"/>
<evidence type="ECO:0000313" key="2">
    <source>
        <dbReference type="EMBL" id="SFC11884.1"/>
    </source>
</evidence>
<protein>
    <submittedName>
        <fullName evidence="2">Uncharacterized protein</fullName>
    </submittedName>
</protein>
<keyword evidence="3" id="KW-1185">Reference proteome</keyword>
<gene>
    <name evidence="2" type="ORF">SAMN05421848_0619</name>
</gene>
<organism evidence="2 3">
    <name type="scientific">Kushneria avicenniae</name>
    <dbReference type="NCBI Taxonomy" id="402385"/>
    <lineage>
        <taxon>Bacteria</taxon>
        <taxon>Pseudomonadati</taxon>
        <taxon>Pseudomonadota</taxon>
        <taxon>Gammaproteobacteria</taxon>
        <taxon>Oceanospirillales</taxon>
        <taxon>Halomonadaceae</taxon>
        <taxon>Kushneria</taxon>
    </lineage>
</organism>
<sequence>MVKFIAASHSTIRALLPCLLLGVTLAQAAPPTSERVGLPDDARPVWIGDQRYYLARDTWFVASGSDGRYTPTPAPREVQMAGINMFDVIAYPIDGQDLRQQQQDRGRCHRWAIDQSGFDPAATLTPPSRLQADTWRRALAACLAGHRYSVQ</sequence>
<dbReference type="AlphaFoldDB" id="A0A1I1GK03"/>
<proteinExistence type="predicted"/>
<feature type="signal peptide" evidence="1">
    <location>
        <begin position="1"/>
        <end position="28"/>
    </location>
</feature>
<dbReference type="RefSeq" id="WP_090130643.1">
    <property type="nucleotide sequence ID" value="NZ_FOLY01000001.1"/>
</dbReference>
<keyword evidence="1" id="KW-0732">Signal</keyword>
<evidence type="ECO:0000313" key="3">
    <source>
        <dbReference type="Proteomes" id="UP000199046"/>
    </source>
</evidence>
<dbReference type="Proteomes" id="UP000199046">
    <property type="component" value="Unassembled WGS sequence"/>
</dbReference>
<feature type="chain" id="PRO_5011514999" evidence="1">
    <location>
        <begin position="29"/>
        <end position="151"/>
    </location>
</feature>
<dbReference type="EMBL" id="FOLY01000001">
    <property type="protein sequence ID" value="SFC11884.1"/>
    <property type="molecule type" value="Genomic_DNA"/>
</dbReference>
<name>A0A1I1GK03_9GAMM</name>
<evidence type="ECO:0000256" key="1">
    <source>
        <dbReference type="SAM" id="SignalP"/>
    </source>
</evidence>
<accession>A0A1I1GK03</accession>
<dbReference type="STRING" id="402385.SAMN05421848_0619"/>
<reference evidence="3" key="1">
    <citation type="submission" date="2016-10" db="EMBL/GenBank/DDBJ databases">
        <authorList>
            <person name="Varghese N."/>
            <person name="Submissions S."/>
        </authorList>
    </citation>
    <scope>NUCLEOTIDE SEQUENCE [LARGE SCALE GENOMIC DNA]</scope>
    <source>
        <strain evidence="3">DSM 23439</strain>
    </source>
</reference>